<name>W0BES6_9GAMM</name>
<reference evidence="2 3" key="1">
    <citation type="journal article" date="2013" name="Int. J. Med. Microbiol.">
        <title>Legionella oakridgensis ATCC 33761 genome sequence and phenotypic characterization reveals its replication capacity in amoebae.</title>
        <authorList>
            <person name="Brzuszkiewicz E."/>
            <person name="Schulz T."/>
            <person name="Rydzewski K."/>
            <person name="Daniel R."/>
            <person name="Gillmaier N."/>
            <person name="Dittmann C."/>
            <person name="Holland G."/>
            <person name="Schunder E."/>
            <person name="Lautner M."/>
            <person name="Eisenreich W."/>
            <person name="Luck C."/>
            <person name="Heuner K."/>
        </authorList>
    </citation>
    <scope>NUCLEOTIDE SEQUENCE [LARGE SCALE GENOMIC DNA]</scope>
    <source>
        <strain>OR-10</strain>
        <strain evidence="3">ATCC 33761</strain>
    </source>
</reference>
<dbReference type="AlphaFoldDB" id="W0BES6"/>
<dbReference type="eggNOG" id="ENOG5032PN3">
    <property type="taxonomic scope" value="Bacteria"/>
</dbReference>
<feature type="transmembrane region" description="Helical" evidence="1">
    <location>
        <begin position="137"/>
        <end position="155"/>
    </location>
</feature>
<accession>W0BES6</accession>
<evidence type="ECO:0000313" key="2">
    <source>
        <dbReference type="EMBL" id="AHE67196.1"/>
    </source>
</evidence>
<dbReference type="Proteomes" id="UP000018838">
    <property type="component" value="Chromosome"/>
</dbReference>
<dbReference type="PATRIC" id="fig|1268635.3.peg.1679"/>
<feature type="transmembrane region" description="Helical" evidence="1">
    <location>
        <begin position="112"/>
        <end position="131"/>
    </location>
</feature>
<dbReference type="STRING" id="1268635.Loa_01649"/>
<sequence length="214" mass="24028">MLYVVLRGLKETNYERKDQLSTIWSDCDWCKEHPEYPSWVEQLNDLQRQNNEHDFEQRKSELLAKILNDISERKLDSLSALALVEQNMQLLSETRLSYLKESQSRSKLMKSMGWVGLGVLLVAGATVAALAFPVVAIPGIILGGAVVGYGAIDFAKKSANFYTKASTVPIGSREEDAQTRAHLQGLADQLGVDLPKFIEKQQVREEKNLMKKMG</sequence>
<evidence type="ECO:0000256" key="1">
    <source>
        <dbReference type="SAM" id="Phobius"/>
    </source>
</evidence>
<dbReference type="EMBL" id="CP004006">
    <property type="protein sequence ID" value="AHE67196.1"/>
    <property type="molecule type" value="Genomic_DNA"/>
</dbReference>
<gene>
    <name evidence="2" type="ORF">Loa_01649</name>
</gene>
<protein>
    <submittedName>
        <fullName evidence="2">Uncharacterized protein</fullName>
    </submittedName>
</protein>
<keyword evidence="1" id="KW-0812">Transmembrane</keyword>
<dbReference type="HOGENOM" id="CLU_1287519_0_0_6"/>
<keyword evidence="1" id="KW-1133">Transmembrane helix</keyword>
<dbReference type="KEGG" id="lok:Loa_01649"/>
<dbReference type="RefSeq" id="WP_025385773.1">
    <property type="nucleotide sequence ID" value="NZ_CP004006.1"/>
</dbReference>
<keyword evidence="1" id="KW-0472">Membrane</keyword>
<keyword evidence="3" id="KW-1185">Reference proteome</keyword>
<proteinExistence type="predicted"/>
<organism evidence="2 3">
    <name type="scientific">Legionella oakridgensis ATCC 33761 = DSM 21215</name>
    <dbReference type="NCBI Taxonomy" id="1268635"/>
    <lineage>
        <taxon>Bacteria</taxon>
        <taxon>Pseudomonadati</taxon>
        <taxon>Pseudomonadota</taxon>
        <taxon>Gammaproteobacteria</taxon>
        <taxon>Legionellales</taxon>
        <taxon>Legionellaceae</taxon>
        <taxon>Legionella</taxon>
    </lineage>
</organism>
<evidence type="ECO:0000313" key="3">
    <source>
        <dbReference type="Proteomes" id="UP000018838"/>
    </source>
</evidence>